<gene>
    <name evidence="1" type="ORF">DERF_014818</name>
</gene>
<evidence type="ECO:0000313" key="2">
    <source>
        <dbReference type="Proteomes" id="UP000790347"/>
    </source>
</evidence>
<dbReference type="AlphaFoldDB" id="A0A922HJR0"/>
<reference evidence="1" key="1">
    <citation type="submission" date="2013-05" db="EMBL/GenBank/DDBJ databases">
        <authorList>
            <person name="Yim A.K.Y."/>
            <person name="Chan T.F."/>
            <person name="Ji K.M."/>
            <person name="Liu X.Y."/>
            <person name="Zhou J.W."/>
            <person name="Li R.Q."/>
            <person name="Yang K.Y."/>
            <person name="Li J."/>
            <person name="Li M."/>
            <person name="Law P.T.W."/>
            <person name="Wu Y.L."/>
            <person name="Cai Z.L."/>
            <person name="Qin H."/>
            <person name="Bao Y."/>
            <person name="Leung R.K.K."/>
            <person name="Ng P.K.S."/>
            <person name="Zou J."/>
            <person name="Zhong X.J."/>
            <person name="Ran P.X."/>
            <person name="Zhong N.S."/>
            <person name="Liu Z.G."/>
            <person name="Tsui S.K.W."/>
        </authorList>
    </citation>
    <scope>NUCLEOTIDE SEQUENCE</scope>
    <source>
        <strain evidence="1">Derf</strain>
        <tissue evidence="1">Whole organism</tissue>
    </source>
</reference>
<keyword evidence="2" id="KW-1185">Reference proteome</keyword>
<reference evidence="1" key="2">
    <citation type="journal article" date="2022" name="Res Sq">
        <title>Comparative Genomics Reveals Insights into the Divergent Evolution of Astigmatic Mites and Household Pest Adaptations.</title>
        <authorList>
            <person name="Xiong Q."/>
            <person name="Wan A.T.-Y."/>
            <person name="Liu X.-Y."/>
            <person name="Fung C.S.-H."/>
            <person name="Xiao X."/>
            <person name="Malainual N."/>
            <person name="Hou J."/>
            <person name="Wang L."/>
            <person name="Wang M."/>
            <person name="Yang K."/>
            <person name="Cui Y."/>
            <person name="Leung E."/>
            <person name="Nong W."/>
            <person name="Shin S.-K."/>
            <person name="Au S."/>
            <person name="Jeong K.Y."/>
            <person name="Chew F.T."/>
            <person name="Hui J."/>
            <person name="Leung T.F."/>
            <person name="Tungtrongchitr A."/>
            <person name="Zhong N."/>
            <person name="Liu Z."/>
            <person name="Tsui S."/>
        </authorList>
    </citation>
    <scope>NUCLEOTIDE SEQUENCE</scope>
    <source>
        <strain evidence="1">Derf</strain>
        <tissue evidence="1">Whole organism</tissue>
    </source>
</reference>
<organism evidence="1 2">
    <name type="scientific">Dermatophagoides farinae</name>
    <name type="common">American house dust mite</name>
    <dbReference type="NCBI Taxonomy" id="6954"/>
    <lineage>
        <taxon>Eukaryota</taxon>
        <taxon>Metazoa</taxon>
        <taxon>Ecdysozoa</taxon>
        <taxon>Arthropoda</taxon>
        <taxon>Chelicerata</taxon>
        <taxon>Arachnida</taxon>
        <taxon>Acari</taxon>
        <taxon>Acariformes</taxon>
        <taxon>Sarcoptiformes</taxon>
        <taxon>Astigmata</taxon>
        <taxon>Psoroptidia</taxon>
        <taxon>Analgoidea</taxon>
        <taxon>Pyroglyphidae</taxon>
        <taxon>Dermatophagoidinae</taxon>
        <taxon>Dermatophagoides</taxon>
    </lineage>
</organism>
<evidence type="ECO:0000313" key="1">
    <source>
        <dbReference type="EMBL" id="KAH9494103.1"/>
    </source>
</evidence>
<sequence>MIKTVAEASPIIQWSKIVQTKFEFLKIEFISVVGSVVECSPANNIPPEIYIIGTHNPNTESTKRRKYELLANELKSMYGCKVTTVPIVLTWDGLVTRHFRKYAESLGLSEKIQAYIQGQVLKRTMESVRIDLSSSQECTG</sequence>
<name>A0A922HJR0_DERFA</name>
<dbReference type="EMBL" id="ASGP02000008">
    <property type="protein sequence ID" value="KAH9494103.1"/>
    <property type="molecule type" value="Genomic_DNA"/>
</dbReference>
<comment type="caution">
    <text evidence="1">The sequence shown here is derived from an EMBL/GenBank/DDBJ whole genome shotgun (WGS) entry which is preliminary data.</text>
</comment>
<proteinExistence type="predicted"/>
<protein>
    <submittedName>
        <fullName evidence="1">Uncharacterized protein</fullName>
    </submittedName>
</protein>
<dbReference type="Proteomes" id="UP000790347">
    <property type="component" value="Unassembled WGS sequence"/>
</dbReference>
<accession>A0A922HJR0</accession>